<dbReference type="InterPro" id="IPR007167">
    <property type="entry name" value="Fe-transptr_FeoA-like"/>
</dbReference>
<keyword evidence="1" id="KW-0408">Iron</keyword>
<dbReference type="AlphaFoldDB" id="A0A7Y2H0V6"/>
<gene>
    <name evidence="3" type="ORF">HKN21_01015</name>
</gene>
<dbReference type="Proteomes" id="UP000547674">
    <property type="component" value="Unassembled WGS sequence"/>
</dbReference>
<organism evidence="3 4">
    <name type="scientific">Eiseniibacteriota bacterium</name>
    <dbReference type="NCBI Taxonomy" id="2212470"/>
    <lineage>
        <taxon>Bacteria</taxon>
        <taxon>Candidatus Eiseniibacteriota</taxon>
    </lineage>
</organism>
<evidence type="ECO:0000313" key="4">
    <source>
        <dbReference type="Proteomes" id="UP000547674"/>
    </source>
</evidence>
<dbReference type="SMART" id="SM00899">
    <property type="entry name" value="FeoA"/>
    <property type="match status" value="1"/>
</dbReference>
<accession>A0A7Y2H0V6</accession>
<feature type="domain" description="Ferrous iron transporter FeoA-like" evidence="2">
    <location>
        <begin position="5"/>
        <end position="79"/>
    </location>
</feature>
<evidence type="ECO:0000259" key="2">
    <source>
        <dbReference type="SMART" id="SM00899"/>
    </source>
</evidence>
<name>A0A7Y2H0V6_UNCEI</name>
<dbReference type="Gene3D" id="2.30.30.90">
    <property type="match status" value="1"/>
</dbReference>
<proteinExistence type="predicted"/>
<dbReference type="InterPro" id="IPR008988">
    <property type="entry name" value="Transcriptional_repressor_C"/>
</dbReference>
<dbReference type="GO" id="GO:0046914">
    <property type="term" value="F:transition metal ion binding"/>
    <property type="evidence" value="ECO:0007669"/>
    <property type="project" value="InterPro"/>
</dbReference>
<protein>
    <submittedName>
        <fullName evidence="3">Ferrous iron transport protein A</fullName>
    </submittedName>
</protein>
<reference evidence="3 4" key="1">
    <citation type="submission" date="2020-03" db="EMBL/GenBank/DDBJ databases">
        <title>Metabolic flexibility allows generalist bacteria to become dominant in a frequently disturbed ecosystem.</title>
        <authorList>
            <person name="Chen Y.-J."/>
            <person name="Leung P.M."/>
            <person name="Bay S.K."/>
            <person name="Hugenholtz P."/>
            <person name="Kessler A.J."/>
            <person name="Shelley G."/>
            <person name="Waite D.W."/>
            <person name="Cook P.L."/>
            <person name="Greening C."/>
        </authorList>
    </citation>
    <scope>NUCLEOTIDE SEQUENCE [LARGE SCALE GENOMIC DNA]</scope>
    <source>
        <strain evidence="3">SS_bin_28</strain>
    </source>
</reference>
<dbReference type="Pfam" id="PF04023">
    <property type="entry name" value="FeoA"/>
    <property type="match status" value="1"/>
</dbReference>
<sequence>MKHTDSLWDLTGGERGRITGFDGTLDEKYRVRLMELGFHPGEVVSCLQSPAFTSPKVYRVANTVFALDDGVASHIIIDRVADS</sequence>
<evidence type="ECO:0000313" key="3">
    <source>
        <dbReference type="EMBL" id="NNF05316.1"/>
    </source>
</evidence>
<dbReference type="InterPro" id="IPR038157">
    <property type="entry name" value="FeoA_core_dom"/>
</dbReference>
<dbReference type="SUPFAM" id="SSF50037">
    <property type="entry name" value="C-terminal domain of transcriptional repressors"/>
    <property type="match status" value="1"/>
</dbReference>
<comment type="caution">
    <text evidence="3">The sequence shown here is derived from an EMBL/GenBank/DDBJ whole genome shotgun (WGS) entry which is preliminary data.</text>
</comment>
<dbReference type="EMBL" id="JABDJR010000032">
    <property type="protein sequence ID" value="NNF05316.1"/>
    <property type="molecule type" value="Genomic_DNA"/>
</dbReference>
<evidence type="ECO:0000256" key="1">
    <source>
        <dbReference type="ARBA" id="ARBA00023004"/>
    </source>
</evidence>